<organism evidence="2 3">
    <name type="scientific">Liparis tanakae</name>
    <name type="common">Tanaka's snailfish</name>
    <dbReference type="NCBI Taxonomy" id="230148"/>
    <lineage>
        <taxon>Eukaryota</taxon>
        <taxon>Metazoa</taxon>
        <taxon>Chordata</taxon>
        <taxon>Craniata</taxon>
        <taxon>Vertebrata</taxon>
        <taxon>Euteleostomi</taxon>
        <taxon>Actinopterygii</taxon>
        <taxon>Neopterygii</taxon>
        <taxon>Teleostei</taxon>
        <taxon>Neoteleostei</taxon>
        <taxon>Acanthomorphata</taxon>
        <taxon>Eupercaria</taxon>
        <taxon>Perciformes</taxon>
        <taxon>Cottioidei</taxon>
        <taxon>Cottales</taxon>
        <taxon>Liparidae</taxon>
        <taxon>Liparis</taxon>
    </lineage>
</organism>
<evidence type="ECO:0000313" key="3">
    <source>
        <dbReference type="Proteomes" id="UP000314294"/>
    </source>
</evidence>
<sequence length="141" mass="15651">MQTPALACCVVGLSGERGPDPEKRGGAGRLLTPGVQTAANGEQVCRRKREKDEEERRGEEKRSQGKHHTDGSSFHPAPSPDSVERELYPPYPVTLLLVGFLSSRQLSCANNSKGTTIRTQDEEGEEQVLFFVVFRAHEFKR</sequence>
<gene>
    <name evidence="2" type="ORF">EYF80_011085</name>
</gene>
<accession>A0A4Z2ILL3</accession>
<protein>
    <submittedName>
        <fullName evidence="2">Uncharacterized protein</fullName>
    </submittedName>
</protein>
<dbReference type="AlphaFoldDB" id="A0A4Z2ILL3"/>
<dbReference type="EMBL" id="SRLO01000071">
    <property type="protein sequence ID" value="TNN78681.1"/>
    <property type="molecule type" value="Genomic_DNA"/>
</dbReference>
<feature type="region of interest" description="Disordered" evidence="1">
    <location>
        <begin position="12"/>
        <end position="86"/>
    </location>
</feature>
<evidence type="ECO:0000313" key="2">
    <source>
        <dbReference type="EMBL" id="TNN78681.1"/>
    </source>
</evidence>
<proteinExistence type="predicted"/>
<name>A0A4Z2ILL3_9TELE</name>
<keyword evidence="3" id="KW-1185">Reference proteome</keyword>
<feature type="compositionally biased region" description="Basic and acidic residues" evidence="1">
    <location>
        <begin position="50"/>
        <end position="70"/>
    </location>
</feature>
<reference evidence="2 3" key="1">
    <citation type="submission" date="2019-03" db="EMBL/GenBank/DDBJ databases">
        <title>First draft genome of Liparis tanakae, snailfish: a comprehensive survey of snailfish specific genes.</title>
        <authorList>
            <person name="Kim W."/>
            <person name="Song I."/>
            <person name="Jeong J.-H."/>
            <person name="Kim D."/>
            <person name="Kim S."/>
            <person name="Ryu S."/>
            <person name="Song J.Y."/>
            <person name="Lee S.K."/>
        </authorList>
    </citation>
    <scope>NUCLEOTIDE SEQUENCE [LARGE SCALE GENOMIC DNA]</scope>
    <source>
        <tissue evidence="2">Muscle</tissue>
    </source>
</reference>
<dbReference type="Proteomes" id="UP000314294">
    <property type="component" value="Unassembled WGS sequence"/>
</dbReference>
<evidence type="ECO:0000256" key="1">
    <source>
        <dbReference type="SAM" id="MobiDB-lite"/>
    </source>
</evidence>
<comment type="caution">
    <text evidence="2">The sequence shown here is derived from an EMBL/GenBank/DDBJ whole genome shotgun (WGS) entry which is preliminary data.</text>
</comment>